<accession>A0A6I4V1C2</accession>
<feature type="domain" description="Peptidase M16 C-terminal" evidence="11">
    <location>
        <begin position="215"/>
        <end position="393"/>
    </location>
</feature>
<dbReference type="Pfam" id="PF05193">
    <property type="entry name" value="Peptidase_M16_C"/>
    <property type="match status" value="2"/>
</dbReference>
<evidence type="ECO:0000256" key="7">
    <source>
        <dbReference type="ARBA" id="ARBA00023049"/>
    </source>
</evidence>
<feature type="signal peptide" evidence="9">
    <location>
        <begin position="1"/>
        <end position="19"/>
    </location>
</feature>
<dbReference type="SUPFAM" id="SSF63411">
    <property type="entry name" value="LuxS/MPP-like metallohydrolase"/>
    <property type="match status" value="3"/>
</dbReference>
<evidence type="ECO:0000256" key="3">
    <source>
        <dbReference type="ARBA" id="ARBA00022670"/>
    </source>
</evidence>
<reference evidence="12 13" key="1">
    <citation type="submission" date="2019-12" db="EMBL/GenBank/DDBJ databases">
        <title>Genomic-based taxomic classification of the family Erythrobacteraceae.</title>
        <authorList>
            <person name="Xu L."/>
        </authorList>
    </citation>
    <scope>NUCLEOTIDE SEQUENCE [LARGE SCALE GENOMIC DNA]</scope>
    <source>
        <strain evidence="12 13">SW-109</strain>
    </source>
</reference>
<dbReference type="EMBL" id="WTYP01000001">
    <property type="protein sequence ID" value="MXP47071.1"/>
    <property type="molecule type" value="Genomic_DNA"/>
</dbReference>
<dbReference type="GO" id="GO:0004222">
    <property type="term" value="F:metalloendopeptidase activity"/>
    <property type="evidence" value="ECO:0007669"/>
    <property type="project" value="InterPro"/>
</dbReference>
<evidence type="ECO:0000256" key="9">
    <source>
        <dbReference type="SAM" id="SignalP"/>
    </source>
</evidence>
<evidence type="ECO:0000259" key="10">
    <source>
        <dbReference type="Pfam" id="PF00675"/>
    </source>
</evidence>
<keyword evidence="5" id="KW-0378">Hydrolase</keyword>
<dbReference type="InterPro" id="IPR050626">
    <property type="entry name" value="Peptidase_M16"/>
</dbReference>
<dbReference type="OrthoDB" id="9811314at2"/>
<evidence type="ECO:0000256" key="4">
    <source>
        <dbReference type="ARBA" id="ARBA00022723"/>
    </source>
</evidence>
<evidence type="ECO:0000256" key="8">
    <source>
        <dbReference type="RuleBase" id="RU004447"/>
    </source>
</evidence>
<dbReference type="PANTHER" id="PTHR43690:SF17">
    <property type="entry name" value="PROTEIN YHJJ"/>
    <property type="match status" value="1"/>
</dbReference>
<evidence type="ECO:0000313" key="12">
    <source>
        <dbReference type="EMBL" id="MXP47071.1"/>
    </source>
</evidence>
<dbReference type="GO" id="GO:0006508">
    <property type="term" value="P:proteolysis"/>
    <property type="evidence" value="ECO:0007669"/>
    <property type="project" value="UniProtKB-KW"/>
</dbReference>
<dbReference type="PANTHER" id="PTHR43690">
    <property type="entry name" value="NARDILYSIN"/>
    <property type="match status" value="1"/>
</dbReference>
<keyword evidence="13" id="KW-1185">Reference proteome</keyword>
<dbReference type="Proteomes" id="UP000471435">
    <property type="component" value="Unassembled WGS sequence"/>
</dbReference>
<dbReference type="RefSeq" id="WP_160730233.1">
    <property type="nucleotide sequence ID" value="NZ_WTYP01000001.1"/>
</dbReference>
<comment type="caution">
    <text evidence="12">The sequence shown here is derived from an EMBL/GenBank/DDBJ whole genome shotgun (WGS) entry which is preliminary data.</text>
</comment>
<evidence type="ECO:0000313" key="13">
    <source>
        <dbReference type="Proteomes" id="UP000471435"/>
    </source>
</evidence>
<feature type="chain" id="PRO_5026117994" evidence="9">
    <location>
        <begin position="20"/>
        <end position="949"/>
    </location>
</feature>
<dbReference type="PROSITE" id="PS00143">
    <property type="entry name" value="INSULINASE"/>
    <property type="match status" value="1"/>
</dbReference>
<dbReference type="InterPro" id="IPR001431">
    <property type="entry name" value="Pept_M16_Zn_BS"/>
</dbReference>
<protein>
    <submittedName>
        <fullName evidence="12">Insulinase family protein</fullName>
    </submittedName>
</protein>
<dbReference type="InterPro" id="IPR011249">
    <property type="entry name" value="Metalloenz_LuxS/M16"/>
</dbReference>
<dbReference type="Gene3D" id="3.30.830.10">
    <property type="entry name" value="Metalloenzyme, LuxS/M16 peptidase-like"/>
    <property type="match status" value="3"/>
</dbReference>
<evidence type="ECO:0000259" key="11">
    <source>
        <dbReference type="Pfam" id="PF05193"/>
    </source>
</evidence>
<comment type="similarity">
    <text evidence="2 8">Belongs to the peptidase M16 family.</text>
</comment>
<feature type="domain" description="Peptidase M16 C-terminal" evidence="11">
    <location>
        <begin position="708"/>
        <end position="870"/>
    </location>
</feature>
<dbReference type="GO" id="GO:0046872">
    <property type="term" value="F:metal ion binding"/>
    <property type="evidence" value="ECO:0007669"/>
    <property type="project" value="UniProtKB-KW"/>
</dbReference>
<sequence length="949" mass="104288">MRFALAAAFSLVFSAPVLGQETAPPAQPVWAFEESDVPVDPAFRFGVLENGLRYIIRENNRPEGTALVRMQIGSGSLSERDEERGLAHFLEHMAFNGSRRIPEGEMIKLLEREGLAFGADTNASTGFENTSYRLDLPRNDPALLDTALMLMRETASELNLNPDAIDRERGVILAERRDRRNYSQRETEDRFAFLTPGARYIDRFPIGIPEVLEQATADQFREFYAREYVPANTVLMIVGDFETDSVETAIRDHFSDWAAAPLPVEPPVGPIALERAGETDIYLDPALSERVAISRNTAALDEIDTVASRQQNLLRQIGYRVINRRLQRLAQGEDAPFRSAGFGTGTIFEDGRTTNLIVDTADGGWAKGLEAAALTLRTALAFGFSDAEVSEQVARTRAGQENAVSAASTRRNSSLIRAASALIDDGIVPSTPQSSLERFERFAPYITPAAVLAAVRNDAARLDNPMIRFRGRIAPDGGAAALRSSWNELASRKISRPETIAASQFAYTDFGPAGQVLSDEKDADLGIRKIRFANGVMLNLKQTDLSQDRISFRMNVDGGDLLNTRQNPLVTSLVAAMPAGGLGKHSVDELQTILAGRNARITISSGSDTFVSSGTTTGRDLELQLQLLAATLTDPGYRKEAQTRYRRNVTNYFKTLDATPGNALSASLGSILSDADPRFSLQSEKAMKARTFSQLQADISGRLREGALEIALVGDFDPQQAIDLVAATLGALPQREMEFRPYADARQRQFTANRSQRIVTHQGEPDQALLRYTWPTRDDEDLREAQTLELLERVTRLWLQEELREKLGKAYSPTSSNALSGIFPGYGTFSITASVDVSDIEETRAAISRAVNALREHAVDADTLARARQPLLEAYSNALKSNGSWLGLVDRAQSHPEDIARFLKSEDVIKGISAEDVRMMAERYLSEDAAVEVLVLHESKAKHETVSGG</sequence>
<gene>
    <name evidence="12" type="ORF">GRI43_06675</name>
</gene>
<name>A0A6I4V1C2_9SPHN</name>
<keyword evidence="6" id="KW-0862">Zinc</keyword>
<evidence type="ECO:0000256" key="1">
    <source>
        <dbReference type="ARBA" id="ARBA00001947"/>
    </source>
</evidence>
<proteinExistence type="inferred from homology"/>
<evidence type="ECO:0000256" key="5">
    <source>
        <dbReference type="ARBA" id="ARBA00022801"/>
    </source>
</evidence>
<evidence type="ECO:0000256" key="2">
    <source>
        <dbReference type="ARBA" id="ARBA00007261"/>
    </source>
</evidence>
<dbReference type="AlphaFoldDB" id="A0A6I4V1C2"/>
<keyword evidence="3" id="KW-0645">Protease</keyword>
<dbReference type="InterPro" id="IPR011765">
    <property type="entry name" value="Pept_M16_N"/>
</dbReference>
<keyword evidence="4" id="KW-0479">Metal-binding</keyword>
<comment type="cofactor">
    <cofactor evidence="1">
        <name>Zn(2+)</name>
        <dbReference type="ChEBI" id="CHEBI:29105"/>
    </cofactor>
</comment>
<dbReference type="Pfam" id="PF00675">
    <property type="entry name" value="Peptidase_M16"/>
    <property type="match status" value="1"/>
</dbReference>
<feature type="domain" description="Peptidase M16 N-terminal" evidence="10">
    <location>
        <begin position="55"/>
        <end position="182"/>
    </location>
</feature>
<organism evidence="12 13">
    <name type="scientific">Pontixanthobacter luteolus</name>
    <dbReference type="NCBI Taxonomy" id="295089"/>
    <lineage>
        <taxon>Bacteria</taxon>
        <taxon>Pseudomonadati</taxon>
        <taxon>Pseudomonadota</taxon>
        <taxon>Alphaproteobacteria</taxon>
        <taxon>Sphingomonadales</taxon>
        <taxon>Erythrobacteraceae</taxon>
        <taxon>Pontixanthobacter</taxon>
    </lineage>
</organism>
<keyword evidence="9" id="KW-0732">Signal</keyword>
<dbReference type="InterPro" id="IPR007863">
    <property type="entry name" value="Peptidase_M16_C"/>
</dbReference>
<keyword evidence="7" id="KW-0482">Metalloprotease</keyword>
<evidence type="ECO:0000256" key="6">
    <source>
        <dbReference type="ARBA" id="ARBA00022833"/>
    </source>
</evidence>